<proteinExistence type="predicted"/>
<dbReference type="Gene3D" id="2.40.50.140">
    <property type="entry name" value="Nucleic acid-binding proteins"/>
    <property type="match status" value="1"/>
</dbReference>
<evidence type="ECO:0000256" key="1">
    <source>
        <dbReference type="ARBA" id="ARBA00023125"/>
    </source>
</evidence>
<sequence>MNVVTISGRLAADPDLRFTGSGQPVANLRIAHTPRRKNPQGQWEDLRPALNSRYEELKEGER</sequence>
<keyword evidence="1 2" id="KW-0238">DNA-binding</keyword>
<dbReference type="RefSeq" id="WP_016457067.1">
    <property type="nucleotide sequence ID" value="NZ_KE150446.1"/>
</dbReference>
<evidence type="ECO:0000256" key="2">
    <source>
        <dbReference type="PROSITE-ProRule" id="PRU00252"/>
    </source>
</evidence>
<dbReference type="Proteomes" id="UP000014408">
    <property type="component" value="Unassembled WGS sequence"/>
</dbReference>
<evidence type="ECO:0000313" key="4">
    <source>
        <dbReference type="EMBL" id="EPD70848.1"/>
    </source>
</evidence>
<gene>
    <name evidence="4" type="ORF">HMPREF1219_00143</name>
</gene>
<dbReference type="SUPFAM" id="SSF50249">
    <property type="entry name" value="Nucleic acid-binding proteins"/>
    <property type="match status" value="1"/>
</dbReference>
<evidence type="ECO:0008006" key="6">
    <source>
        <dbReference type="Google" id="ProtNLM"/>
    </source>
</evidence>
<dbReference type="PROSITE" id="PS50935">
    <property type="entry name" value="SSB"/>
    <property type="match status" value="1"/>
</dbReference>
<comment type="caution">
    <text evidence="4">The sequence shown here is derived from an EMBL/GenBank/DDBJ whole genome shotgun (WGS) entry which is preliminary data.</text>
</comment>
<dbReference type="STRING" id="1125779.HMPREF1219_00143"/>
<dbReference type="Pfam" id="PF00436">
    <property type="entry name" value="SSB"/>
    <property type="match status" value="1"/>
</dbReference>
<feature type="region of interest" description="Disordered" evidence="3">
    <location>
        <begin position="27"/>
        <end position="49"/>
    </location>
</feature>
<dbReference type="InterPro" id="IPR000424">
    <property type="entry name" value="Primosome_PriB/ssb"/>
</dbReference>
<dbReference type="HOGENOM" id="CLU_2896482_0_0_11"/>
<reference evidence="4 5" key="1">
    <citation type="submission" date="2013-05" db="EMBL/GenBank/DDBJ databases">
        <title>The Genome Sequence of Corynebacterium pyruviciproducens 1773O (ATCC BAA-1742).</title>
        <authorList>
            <consortium name="The Broad Institute Genomics Platform"/>
            <person name="Earl A."/>
            <person name="Ward D."/>
            <person name="Feldgarden M."/>
            <person name="Gevers D."/>
            <person name="Tong J."/>
            <person name="Walker B."/>
            <person name="Young S."/>
            <person name="Zeng Q."/>
            <person name="Gargeya S."/>
            <person name="Fitzgerald M."/>
            <person name="Haas B."/>
            <person name="Abouelleil A."/>
            <person name="Allen A.W."/>
            <person name="Alvarado L."/>
            <person name="Arachchi H.M."/>
            <person name="Berlin A.M."/>
            <person name="Chapman S.B."/>
            <person name="Gainer-Dewar J."/>
            <person name="Goldberg J."/>
            <person name="Griggs A."/>
            <person name="Gujja S."/>
            <person name="Hansen M."/>
            <person name="Howarth C."/>
            <person name="Imamovic A."/>
            <person name="Ireland A."/>
            <person name="Larimer J."/>
            <person name="McCowan C."/>
            <person name="Murphy C."/>
            <person name="Pearson M."/>
            <person name="Poon T.W."/>
            <person name="Priest M."/>
            <person name="Roberts A."/>
            <person name="Saif S."/>
            <person name="Shea T."/>
            <person name="Sisk P."/>
            <person name="Sykes S."/>
            <person name="Wortman J."/>
            <person name="Nusbaum C."/>
            <person name="Birren B."/>
        </authorList>
    </citation>
    <scope>NUCLEOTIDE SEQUENCE [LARGE SCALE GENOMIC DNA]</scope>
    <source>
        <strain evidence="4 5">ATCC BAA-1742</strain>
    </source>
</reference>
<dbReference type="PATRIC" id="fig|1125779.3.peg.134"/>
<name>S2Z283_9CORY</name>
<organism evidence="4 5">
    <name type="scientific">Corynebacterium pyruviciproducens ATCC BAA-1742</name>
    <dbReference type="NCBI Taxonomy" id="1125779"/>
    <lineage>
        <taxon>Bacteria</taxon>
        <taxon>Bacillati</taxon>
        <taxon>Actinomycetota</taxon>
        <taxon>Actinomycetes</taxon>
        <taxon>Mycobacteriales</taxon>
        <taxon>Corynebacteriaceae</taxon>
        <taxon>Corynebacterium</taxon>
    </lineage>
</organism>
<protein>
    <recommendedName>
        <fullName evidence="6">Single-stranded DNA-binding protein</fullName>
    </recommendedName>
</protein>
<keyword evidence="5" id="KW-1185">Reference proteome</keyword>
<dbReference type="EMBL" id="ATBY01000002">
    <property type="protein sequence ID" value="EPD70848.1"/>
    <property type="molecule type" value="Genomic_DNA"/>
</dbReference>
<dbReference type="AlphaFoldDB" id="S2Z283"/>
<accession>S2Z283</accession>
<evidence type="ECO:0000256" key="3">
    <source>
        <dbReference type="SAM" id="MobiDB-lite"/>
    </source>
</evidence>
<evidence type="ECO:0000313" key="5">
    <source>
        <dbReference type="Proteomes" id="UP000014408"/>
    </source>
</evidence>
<dbReference type="InterPro" id="IPR012340">
    <property type="entry name" value="NA-bd_OB-fold"/>
</dbReference>
<dbReference type="GO" id="GO:0003697">
    <property type="term" value="F:single-stranded DNA binding"/>
    <property type="evidence" value="ECO:0007669"/>
    <property type="project" value="InterPro"/>
</dbReference>